<dbReference type="InterPro" id="IPR043561">
    <property type="entry name" value="LHW-like"/>
</dbReference>
<evidence type="ECO:0000256" key="2">
    <source>
        <dbReference type="ARBA" id="ARBA00023163"/>
    </source>
</evidence>
<organism evidence="5 6">
    <name type="scientific">Escallonia rubra</name>
    <dbReference type="NCBI Taxonomy" id="112253"/>
    <lineage>
        <taxon>Eukaryota</taxon>
        <taxon>Viridiplantae</taxon>
        <taxon>Streptophyta</taxon>
        <taxon>Embryophyta</taxon>
        <taxon>Tracheophyta</taxon>
        <taxon>Spermatophyta</taxon>
        <taxon>Magnoliopsida</taxon>
        <taxon>eudicotyledons</taxon>
        <taxon>Gunneridae</taxon>
        <taxon>Pentapetalae</taxon>
        <taxon>asterids</taxon>
        <taxon>campanulids</taxon>
        <taxon>Escalloniales</taxon>
        <taxon>Escalloniaceae</taxon>
        <taxon>Escallonia</taxon>
    </lineage>
</organism>
<dbReference type="InterPro" id="IPR025610">
    <property type="entry name" value="MYC/MYB_N"/>
</dbReference>
<sequence>MRRCTVQQLRYRGGGGSRVHIWGKNIRRPGANHGSQMPLDAHGLADSGKKITLGNHKLTGYKQGTMEMELLSEDGDGQTAASDCGTTNNEASRVEKEAGRKRFLQRQLGLERGEEVRGLVLENFDWGEEMGSQLHQALRSLCLSTDWKYAVFWKLQHRTRMMLTWEDAYYDKHDYHDPSEKKCVSEMVGNVRDGHYSHDPIGLAVAKMSYHIHVIYYEPFETLPTLAILALIVVVDSLAPIVVVDSLAPIVVVDSLAPIVASPFRLSLSLPT</sequence>
<keyword evidence="1" id="KW-0805">Transcription regulation</keyword>
<gene>
    <name evidence="5" type="ORF">RJ640_019607</name>
</gene>
<dbReference type="GO" id="GO:0003700">
    <property type="term" value="F:DNA-binding transcription factor activity"/>
    <property type="evidence" value="ECO:0007669"/>
    <property type="project" value="InterPro"/>
</dbReference>
<keyword evidence="6" id="KW-1185">Reference proteome</keyword>
<dbReference type="PANTHER" id="PTHR46196">
    <property type="entry name" value="TRANSCRIPTION FACTOR BHLH155-LIKE ISOFORM X1-RELATED"/>
    <property type="match status" value="1"/>
</dbReference>
<dbReference type="PANTHER" id="PTHR46196:SF1">
    <property type="entry name" value="TRANSCRIPTION FACTOR EMB1444-RELATED"/>
    <property type="match status" value="1"/>
</dbReference>
<evidence type="ECO:0000313" key="6">
    <source>
        <dbReference type="Proteomes" id="UP001187471"/>
    </source>
</evidence>
<protein>
    <recommendedName>
        <fullName evidence="4">Transcription factor MYC/MYB N-terminal domain-containing protein</fullName>
    </recommendedName>
</protein>
<feature type="domain" description="Transcription factor MYC/MYB N-terminal" evidence="4">
    <location>
        <begin position="134"/>
        <end position="182"/>
    </location>
</feature>
<accession>A0AA88RH08</accession>
<feature type="region of interest" description="Disordered" evidence="3">
    <location>
        <begin position="75"/>
        <end position="95"/>
    </location>
</feature>
<name>A0AA88RH08_9ASTE</name>
<dbReference type="Proteomes" id="UP001187471">
    <property type="component" value="Unassembled WGS sequence"/>
</dbReference>
<dbReference type="Pfam" id="PF14215">
    <property type="entry name" value="bHLH-MYC_N"/>
    <property type="match status" value="1"/>
</dbReference>
<reference evidence="5" key="1">
    <citation type="submission" date="2022-12" db="EMBL/GenBank/DDBJ databases">
        <title>Draft genome assemblies for two species of Escallonia (Escalloniales).</title>
        <authorList>
            <person name="Chanderbali A."/>
            <person name="Dervinis C."/>
            <person name="Anghel I."/>
            <person name="Soltis D."/>
            <person name="Soltis P."/>
            <person name="Zapata F."/>
        </authorList>
    </citation>
    <scope>NUCLEOTIDE SEQUENCE</scope>
    <source>
        <strain evidence="5">UCBG92.1500</strain>
        <tissue evidence="5">Leaf</tissue>
    </source>
</reference>
<dbReference type="EMBL" id="JAVXUO010000737">
    <property type="protein sequence ID" value="KAK2989508.1"/>
    <property type="molecule type" value="Genomic_DNA"/>
</dbReference>
<keyword evidence="2" id="KW-0804">Transcription</keyword>
<proteinExistence type="predicted"/>
<evidence type="ECO:0000256" key="3">
    <source>
        <dbReference type="SAM" id="MobiDB-lite"/>
    </source>
</evidence>
<dbReference type="AlphaFoldDB" id="A0AA88RH08"/>
<evidence type="ECO:0000313" key="5">
    <source>
        <dbReference type="EMBL" id="KAK2989508.1"/>
    </source>
</evidence>
<evidence type="ECO:0000256" key="1">
    <source>
        <dbReference type="ARBA" id="ARBA00023015"/>
    </source>
</evidence>
<evidence type="ECO:0000259" key="4">
    <source>
        <dbReference type="Pfam" id="PF14215"/>
    </source>
</evidence>
<comment type="caution">
    <text evidence="5">The sequence shown here is derived from an EMBL/GenBank/DDBJ whole genome shotgun (WGS) entry which is preliminary data.</text>
</comment>
<feature type="compositionally biased region" description="Polar residues" evidence="3">
    <location>
        <begin position="79"/>
        <end position="91"/>
    </location>
</feature>
<feature type="non-terminal residue" evidence="5">
    <location>
        <position position="272"/>
    </location>
</feature>